<keyword evidence="1" id="KW-0812">Transmembrane</keyword>
<dbReference type="OrthoDB" id="2194178at2"/>
<organism evidence="3 4">
    <name type="scientific">Staphylococcus muscae</name>
    <dbReference type="NCBI Taxonomy" id="1294"/>
    <lineage>
        <taxon>Bacteria</taxon>
        <taxon>Bacillati</taxon>
        <taxon>Bacillota</taxon>
        <taxon>Bacilli</taxon>
        <taxon>Bacillales</taxon>
        <taxon>Staphylococcaceae</taxon>
        <taxon>Staphylococcus</taxon>
    </lineage>
</organism>
<keyword evidence="1" id="KW-1133">Transmembrane helix</keyword>
<feature type="transmembrane region" description="Helical" evidence="1">
    <location>
        <begin position="32"/>
        <end position="52"/>
    </location>
</feature>
<name>A0A240BQW1_9STAP</name>
<dbReference type="Proteomes" id="UP000652995">
    <property type="component" value="Unassembled WGS sequence"/>
</dbReference>
<dbReference type="RefSeq" id="WP_095114975.1">
    <property type="nucleotide sequence ID" value="NZ_BMCB01000002.1"/>
</dbReference>
<accession>A0A240BQW1</accession>
<evidence type="ECO:0000313" key="4">
    <source>
        <dbReference type="Proteomes" id="UP000243706"/>
    </source>
</evidence>
<proteinExistence type="predicted"/>
<dbReference type="EMBL" id="LT906464">
    <property type="protein sequence ID" value="SNV98257.1"/>
    <property type="molecule type" value="Genomic_DNA"/>
</dbReference>
<reference evidence="5" key="3">
    <citation type="journal article" date="2019" name="Int. J. Syst. Evol. Microbiol.">
        <title>The Global Catalogue of Microorganisms (GCM) 10K type strain sequencing project: providing services to taxonomists for standard genome sequencing and annotation.</title>
        <authorList>
            <consortium name="The Broad Institute Genomics Platform"/>
            <consortium name="The Broad Institute Genome Sequencing Center for Infectious Disease"/>
            <person name="Wu L."/>
            <person name="Ma J."/>
        </authorList>
    </citation>
    <scope>NUCLEOTIDE SEQUENCE [LARGE SCALE GENOMIC DNA]</scope>
    <source>
        <strain evidence="5">CCM 4175</strain>
    </source>
</reference>
<reference evidence="2" key="4">
    <citation type="submission" date="2024-05" db="EMBL/GenBank/DDBJ databases">
        <authorList>
            <person name="Sun Q."/>
            <person name="Sedlacek I."/>
        </authorList>
    </citation>
    <scope>NUCLEOTIDE SEQUENCE</scope>
    <source>
        <strain evidence="2">CCM 4175</strain>
    </source>
</reference>
<protein>
    <submittedName>
        <fullName evidence="3">Protein of uncharacterized function (DUF3021)</fullName>
    </submittedName>
</protein>
<dbReference type="Proteomes" id="UP000243706">
    <property type="component" value="Chromosome 1"/>
</dbReference>
<feature type="transmembrane region" description="Helical" evidence="1">
    <location>
        <begin position="90"/>
        <end position="114"/>
    </location>
</feature>
<feature type="transmembrane region" description="Helical" evidence="1">
    <location>
        <begin position="7"/>
        <end position="26"/>
    </location>
</feature>
<dbReference type="InterPro" id="IPR021560">
    <property type="entry name" value="DUF3021"/>
</dbReference>
<evidence type="ECO:0000256" key="1">
    <source>
        <dbReference type="SAM" id="Phobius"/>
    </source>
</evidence>
<gene>
    <name evidence="2" type="ORF">GCM10007183_03450</name>
    <name evidence="3" type="ORF">SAMEA4412661_00036</name>
</gene>
<evidence type="ECO:0000313" key="5">
    <source>
        <dbReference type="Proteomes" id="UP000652995"/>
    </source>
</evidence>
<reference evidence="2" key="1">
    <citation type="journal article" date="2014" name="Int. J. Syst. Evol. Microbiol.">
        <title>Complete genome of a new Firmicutes species belonging to the dominant human colonic microbiota ('Ruminococcus bicirculans') reveals two chromosomes and a selective capacity to utilize plant glucans.</title>
        <authorList>
            <consortium name="NISC Comparative Sequencing Program"/>
            <person name="Wegmann U."/>
            <person name="Louis P."/>
            <person name="Goesmann A."/>
            <person name="Henrissat B."/>
            <person name="Duncan S.H."/>
            <person name="Flint H.J."/>
        </authorList>
    </citation>
    <scope>NUCLEOTIDE SEQUENCE</scope>
    <source>
        <strain evidence="2">CCM 4175</strain>
    </source>
</reference>
<feature type="transmembrane region" description="Helical" evidence="1">
    <location>
        <begin position="59"/>
        <end position="78"/>
    </location>
</feature>
<keyword evidence="5" id="KW-1185">Reference proteome</keyword>
<reference evidence="3 4" key="2">
    <citation type="submission" date="2017-06" db="EMBL/GenBank/DDBJ databases">
        <authorList>
            <consortium name="Pathogen Informatics"/>
        </authorList>
    </citation>
    <scope>NUCLEOTIDE SEQUENCE [LARGE SCALE GENOMIC DNA]</scope>
    <source>
        <strain evidence="3 4">NCTC13833</strain>
    </source>
</reference>
<keyword evidence="1" id="KW-0472">Membrane</keyword>
<evidence type="ECO:0000313" key="2">
    <source>
        <dbReference type="EMBL" id="GGA82544.1"/>
    </source>
</evidence>
<dbReference type="Pfam" id="PF11457">
    <property type="entry name" value="DUF3021"/>
    <property type="match status" value="1"/>
</dbReference>
<dbReference type="AlphaFoldDB" id="A0A240BQW1"/>
<evidence type="ECO:0000313" key="3">
    <source>
        <dbReference type="EMBL" id="SNV98257.1"/>
    </source>
</evidence>
<sequence length="129" mass="14801">MKKMIKSMLMAIGIGSSITLFVIPIYNIQMGIQDVLGLYVIWVVCGFLPIVYQNERMPLALQLLIHFSGSIIAFFIISTLNDWVPLKVEALVGAFIIFTMIFLVIWFIFFIINVKQSKQINKKIKETQK</sequence>
<dbReference type="KEGG" id="smus:C7J88_07360"/>
<dbReference type="EMBL" id="BMCB01000002">
    <property type="protein sequence ID" value="GGA82544.1"/>
    <property type="molecule type" value="Genomic_DNA"/>
</dbReference>